<evidence type="ECO:0000256" key="5">
    <source>
        <dbReference type="ARBA" id="ARBA00022989"/>
    </source>
</evidence>
<evidence type="ECO:0000313" key="8">
    <source>
        <dbReference type="EMBL" id="KRG70702.1"/>
    </source>
</evidence>
<accession>A0A0R0CXB1</accession>
<dbReference type="RefSeq" id="WP_057657698.1">
    <property type="nucleotide sequence ID" value="NZ_LDJL01000005.1"/>
</dbReference>
<proteinExistence type="inferred from homology"/>
<dbReference type="AlphaFoldDB" id="A0A0R0CXB1"/>
<protein>
    <submittedName>
        <fullName evidence="8">Membrane protein</fullName>
    </submittedName>
</protein>
<feature type="transmembrane region" description="Helical" evidence="7">
    <location>
        <begin position="130"/>
        <end position="147"/>
    </location>
</feature>
<evidence type="ECO:0000313" key="9">
    <source>
        <dbReference type="Proteomes" id="UP000052052"/>
    </source>
</evidence>
<comment type="subcellular location">
    <subcellularLocation>
        <location evidence="1">Cell membrane</location>
        <topology evidence="1">Multi-pass membrane protein</topology>
    </subcellularLocation>
</comment>
<evidence type="ECO:0000256" key="1">
    <source>
        <dbReference type="ARBA" id="ARBA00004651"/>
    </source>
</evidence>
<keyword evidence="3" id="KW-1003">Cell membrane</keyword>
<reference evidence="8 9" key="1">
    <citation type="submission" date="2015-05" db="EMBL/GenBank/DDBJ databases">
        <title>Genome sequencing and analysis of members of genus Stenotrophomonas.</title>
        <authorList>
            <person name="Patil P.P."/>
            <person name="Midha S."/>
            <person name="Patil P.B."/>
        </authorList>
    </citation>
    <scope>NUCLEOTIDE SEQUENCE [LARGE SCALE GENOMIC DNA]</scope>
    <source>
        <strain evidence="8 9">DSM 21858</strain>
    </source>
</reference>
<evidence type="ECO:0000256" key="7">
    <source>
        <dbReference type="SAM" id="Phobius"/>
    </source>
</evidence>
<gene>
    <name evidence="8" type="ORF">ABB29_05980</name>
</gene>
<comment type="caution">
    <text evidence="8">The sequence shown here is derived from an EMBL/GenBank/DDBJ whole genome shotgun (WGS) entry which is preliminary data.</text>
</comment>
<dbReference type="EMBL" id="LDJL01000005">
    <property type="protein sequence ID" value="KRG70702.1"/>
    <property type="molecule type" value="Genomic_DNA"/>
</dbReference>
<dbReference type="NCBIfam" id="TIGR00698">
    <property type="entry name" value="YeiH family putative sulfate export transporter"/>
    <property type="match status" value="1"/>
</dbReference>
<dbReference type="PATRIC" id="fig|344882.3.peg.2530"/>
<evidence type="ECO:0000256" key="4">
    <source>
        <dbReference type="ARBA" id="ARBA00022692"/>
    </source>
</evidence>
<dbReference type="PANTHER" id="PTHR30106">
    <property type="entry name" value="INNER MEMBRANE PROTEIN YEIH-RELATED"/>
    <property type="match status" value="1"/>
</dbReference>
<dbReference type="InterPro" id="IPR004630">
    <property type="entry name" value="UPF0324_YeiH-like"/>
</dbReference>
<feature type="transmembrane region" description="Helical" evidence="7">
    <location>
        <begin position="225"/>
        <end position="247"/>
    </location>
</feature>
<sequence>MATLAPTTQPRPALGLMLCLAVALAGMALGQLPWLQAHGLGALTLAIITGIVLGNTVFPRWAAAIGSGVDIGKGRLLRWGIVLYGFRVSLADIVAVGPTGLAIDALMLASVFLLAVWVGTRWLKLDRDTAMLIGAGSAICGAAAVLATEPVLRAPAHKVSVAVATVVVFGTVAMFLYPLLYPLMGISAHGYGLYVGSTVHEVAQVVVAGQAIGSDAGHVAVIEKMLRVMLLAPFLMLLSAWLTRGTAQPGGHAGRRISVPWFALGFIAVSAFNSLSWLPSTTLAWINLLDTVLLATAMAGLGLRTSLDAIRQAGVRPLLLAAVLFGWLLVGGFAVNQTLQALLAG</sequence>
<organism evidence="8 9">
    <name type="scientific">Pseudoxanthomonas dokdonensis</name>
    <dbReference type="NCBI Taxonomy" id="344882"/>
    <lineage>
        <taxon>Bacteria</taxon>
        <taxon>Pseudomonadati</taxon>
        <taxon>Pseudomonadota</taxon>
        <taxon>Gammaproteobacteria</taxon>
        <taxon>Lysobacterales</taxon>
        <taxon>Lysobacteraceae</taxon>
        <taxon>Pseudoxanthomonas</taxon>
    </lineage>
</organism>
<feature type="transmembrane region" description="Helical" evidence="7">
    <location>
        <begin position="315"/>
        <end position="335"/>
    </location>
</feature>
<evidence type="ECO:0000256" key="2">
    <source>
        <dbReference type="ARBA" id="ARBA00007977"/>
    </source>
</evidence>
<dbReference type="InterPro" id="IPR018383">
    <property type="entry name" value="UPF0324_pro"/>
</dbReference>
<dbReference type="Proteomes" id="UP000052052">
    <property type="component" value="Unassembled WGS sequence"/>
</dbReference>
<feature type="transmembrane region" description="Helical" evidence="7">
    <location>
        <begin position="284"/>
        <end position="303"/>
    </location>
</feature>
<feature type="transmembrane region" description="Helical" evidence="7">
    <location>
        <begin position="101"/>
        <end position="118"/>
    </location>
</feature>
<keyword evidence="9" id="KW-1185">Reference proteome</keyword>
<keyword evidence="5 7" id="KW-1133">Transmembrane helix</keyword>
<feature type="transmembrane region" description="Helical" evidence="7">
    <location>
        <begin position="259"/>
        <end position="278"/>
    </location>
</feature>
<comment type="similarity">
    <text evidence="2">Belongs to the UPF0324 family.</text>
</comment>
<dbReference type="GO" id="GO:0005886">
    <property type="term" value="C:plasma membrane"/>
    <property type="evidence" value="ECO:0007669"/>
    <property type="project" value="UniProtKB-SubCell"/>
</dbReference>
<keyword evidence="4 7" id="KW-0812">Transmembrane</keyword>
<feature type="transmembrane region" description="Helical" evidence="7">
    <location>
        <begin position="159"/>
        <end position="179"/>
    </location>
</feature>
<evidence type="ECO:0000256" key="3">
    <source>
        <dbReference type="ARBA" id="ARBA00022475"/>
    </source>
</evidence>
<feature type="transmembrane region" description="Helical" evidence="7">
    <location>
        <begin position="40"/>
        <end position="64"/>
    </location>
</feature>
<evidence type="ECO:0000256" key="6">
    <source>
        <dbReference type="ARBA" id="ARBA00023136"/>
    </source>
</evidence>
<dbReference type="Pfam" id="PF03601">
    <property type="entry name" value="Cons_hypoth698"/>
    <property type="match status" value="1"/>
</dbReference>
<dbReference type="PANTHER" id="PTHR30106:SF2">
    <property type="entry name" value="UPF0324 INNER MEMBRANE PROTEIN YEIH"/>
    <property type="match status" value="1"/>
</dbReference>
<name>A0A0R0CXB1_9GAMM</name>
<keyword evidence="6 7" id="KW-0472">Membrane</keyword>